<organism evidence="3 4">
    <name type="scientific">Dyella kyungheensis</name>
    <dbReference type="NCBI Taxonomy" id="1242174"/>
    <lineage>
        <taxon>Bacteria</taxon>
        <taxon>Pseudomonadati</taxon>
        <taxon>Pseudomonadota</taxon>
        <taxon>Gammaproteobacteria</taxon>
        <taxon>Lysobacterales</taxon>
        <taxon>Rhodanobacteraceae</taxon>
        <taxon>Dyella</taxon>
    </lineage>
</organism>
<reference evidence="3 4" key="1">
    <citation type="submission" date="2020-10" db="EMBL/GenBank/DDBJ databases">
        <title>Phylogeny of dyella-like bacteria.</title>
        <authorList>
            <person name="Fu J."/>
        </authorList>
    </citation>
    <scope>NUCLEOTIDE SEQUENCE [LARGE SCALE GENOMIC DNA]</scope>
    <source>
        <strain evidence="3 4">THG-B117</strain>
    </source>
</reference>
<keyword evidence="4" id="KW-1185">Reference proteome</keyword>
<evidence type="ECO:0000313" key="3">
    <source>
        <dbReference type="EMBL" id="MBM7123269.1"/>
    </source>
</evidence>
<evidence type="ECO:0000256" key="2">
    <source>
        <dbReference type="SAM" id="SignalP"/>
    </source>
</evidence>
<sequence>MEMKVMAAKTLLTALAVVAALSACTRVGKDYTSRMEARQQAYAAAAGEPVSSFRYFSLWSWEPLSDSELAIYTRANEAWLLDLDGKCRNLEFTNHIALTSSASEVSAKFDRVITGGADAPCFIKQIRPVDIKKLNSPQEGKPREIEEAARPAK</sequence>
<gene>
    <name evidence="3" type="ORF">ISP20_19055</name>
</gene>
<feature type="compositionally biased region" description="Basic and acidic residues" evidence="1">
    <location>
        <begin position="140"/>
        <end position="153"/>
    </location>
</feature>
<accession>A0ABS2JW81</accession>
<dbReference type="EMBL" id="JADIKC010000010">
    <property type="protein sequence ID" value="MBM7123269.1"/>
    <property type="molecule type" value="Genomic_DNA"/>
</dbReference>
<dbReference type="Proteomes" id="UP001430065">
    <property type="component" value="Unassembled WGS sequence"/>
</dbReference>
<feature type="chain" id="PRO_5047014919" description="Lipoprotein" evidence="2">
    <location>
        <begin position="20"/>
        <end position="153"/>
    </location>
</feature>
<protein>
    <recommendedName>
        <fullName evidence="5">Lipoprotein</fullName>
    </recommendedName>
</protein>
<feature type="region of interest" description="Disordered" evidence="1">
    <location>
        <begin position="134"/>
        <end position="153"/>
    </location>
</feature>
<dbReference type="PROSITE" id="PS51257">
    <property type="entry name" value="PROKAR_LIPOPROTEIN"/>
    <property type="match status" value="1"/>
</dbReference>
<evidence type="ECO:0000256" key="1">
    <source>
        <dbReference type="SAM" id="MobiDB-lite"/>
    </source>
</evidence>
<comment type="caution">
    <text evidence="3">The sequence shown here is derived from an EMBL/GenBank/DDBJ whole genome shotgun (WGS) entry which is preliminary data.</text>
</comment>
<name>A0ABS2JW81_9GAMM</name>
<feature type="signal peptide" evidence="2">
    <location>
        <begin position="1"/>
        <end position="19"/>
    </location>
</feature>
<proteinExistence type="predicted"/>
<dbReference type="InterPro" id="IPR045500">
    <property type="entry name" value="DUF6491"/>
</dbReference>
<evidence type="ECO:0000313" key="4">
    <source>
        <dbReference type="Proteomes" id="UP001430065"/>
    </source>
</evidence>
<keyword evidence="2" id="KW-0732">Signal</keyword>
<evidence type="ECO:0008006" key="5">
    <source>
        <dbReference type="Google" id="ProtNLM"/>
    </source>
</evidence>
<dbReference type="Pfam" id="PF20101">
    <property type="entry name" value="DUF6491"/>
    <property type="match status" value="1"/>
</dbReference>